<dbReference type="AlphaFoldDB" id="A0A2H5Y7S1"/>
<proteinExistence type="predicted"/>
<organism evidence="1 2">
    <name type="scientific">Candidatus Thermoflexus japonica</name>
    <dbReference type="NCBI Taxonomy" id="2035417"/>
    <lineage>
        <taxon>Bacteria</taxon>
        <taxon>Bacillati</taxon>
        <taxon>Chloroflexota</taxon>
        <taxon>Thermoflexia</taxon>
        <taxon>Thermoflexales</taxon>
        <taxon>Thermoflexaceae</taxon>
        <taxon>Thermoflexus</taxon>
    </lineage>
</organism>
<comment type="caution">
    <text evidence="1">The sequence shown here is derived from an EMBL/GenBank/DDBJ whole genome shotgun (WGS) entry which is preliminary data.</text>
</comment>
<sequence length="158" mass="18276">MTFQEKRELARSFIKCYLAAREGLTRLGILRSERTLQADYAEWLVAGLLGLELASSGTQRGWDAIDPQGKTYQIKSRIVGNLDKNTSFDITTIDRPFDYLIGVFFSPELELLGVIRVPYDVVRELGSQNRNSFRFRWNKRIANDERIEKIVWPPESMD</sequence>
<accession>A0A2H5Y7S1</accession>
<dbReference type="EMBL" id="BEHY01000045">
    <property type="protein sequence ID" value="GBD09490.1"/>
    <property type="molecule type" value="Genomic_DNA"/>
</dbReference>
<name>A0A2H5Y7S1_9CHLR</name>
<protein>
    <submittedName>
        <fullName evidence="1">Uncharacterized protein</fullName>
    </submittedName>
</protein>
<gene>
    <name evidence="1" type="ORF">HRbin22_01745</name>
</gene>
<evidence type="ECO:0000313" key="2">
    <source>
        <dbReference type="Proteomes" id="UP000236642"/>
    </source>
</evidence>
<reference evidence="2" key="1">
    <citation type="submission" date="2017-09" db="EMBL/GenBank/DDBJ databases">
        <title>Metaegenomics of thermophilic ammonia-oxidizing enrichment culture.</title>
        <authorList>
            <person name="Kato S."/>
            <person name="Suzuki K."/>
        </authorList>
    </citation>
    <scope>NUCLEOTIDE SEQUENCE [LARGE SCALE GENOMIC DNA]</scope>
</reference>
<dbReference type="Proteomes" id="UP000236642">
    <property type="component" value="Unassembled WGS sequence"/>
</dbReference>
<evidence type="ECO:0000313" key="1">
    <source>
        <dbReference type="EMBL" id="GBD09490.1"/>
    </source>
</evidence>